<feature type="compositionally biased region" description="Basic and acidic residues" evidence="1">
    <location>
        <begin position="126"/>
        <end position="135"/>
    </location>
</feature>
<sequence>GVHFNARLETSVSLRNPGLLPKLMEFAGMTREEGYGSTVSVERESGSEGGGGGEGQRGVPVKWREEWYVEGLVKENERRERQRMAGRGEVEFVPAAAGAVKSVGDSGASSAPGTPAGAAGGGGGEGGKRSRFDKR</sequence>
<dbReference type="OrthoDB" id="1714508at2759"/>
<dbReference type="AlphaFoldDB" id="A0A4V5NI42"/>
<feature type="compositionally biased region" description="Gly residues" evidence="1">
    <location>
        <begin position="47"/>
        <end position="56"/>
    </location>
</feature>
<dbReference type="Proteomes" id="UP000309340">
    <property type="component" value="Unassembled WGS sequence"/>
</dbReference>
<proteinExistence type="predicted"/>
<accession>A0A4V5NI42</accession>
<reference evidence="2 3" key="1">
    <citation type="submission" date="2017-03" db="EMBL/GenBank/DDBJ databases">
        <title>Genomes of endolithic fungi from Antarctica.</title>
        <authorList>
            <person name="Coleine C."/>
            <person name="Masonjones S."/>
            <person name="Stajich J.E."/>
        </authorList>
    </citation>
    <scope>NUCLEOTIDE SEQUENCE [LARGE SCALE GENOMIC DNA]</scope>
    <source>
        <strain evidence="2 3">CCFEE 5184</strain>
    </source>
</reference>
<evidence type="ECO:0000313" key="3">
    <source>
        <dbReference type="Proteomes" id="UP000309340"/>
    </source>
</evidence>
<keyword evidence="3" id="KW-1185">Reference proteome</keyword>
<protein>
    <submittedName>
        <fullName evidence="2">Uncharacterized protein</fullName>
    </submittedName>
</protein>
<feature type="non-terminal residue" evidence="2">
    <location>
        <position position="1"/>
    </location>
</feature>
<dbReference type="InterPro" id="IPR012479">
    <property type="entry name" value="SAP30BP"/>
</dbReference>
<dbReference type="EMBL" id="NAJQ01000323">
    <property type="protein sequence ID" value="TKA72109.1"/>
    <property type="molecule type" value="Genomic_DNA"/>
</dbReference>
<gene>
    <name evidence="2" type="ORF">B0A55_06511</name>
</gene>
<organism evidence="2 3">
    <name type="scientific">Friedmanniomyces simplex</name>
    <dbReference type="NCBI Taxonomy" id="329884"/>
    <lineage>
        <taxon>Eukaryota</taxon>
        <taxon>Fungi</taxon>
        <taxon>Dikarya</taxon>
        <taxon>Ascomycota</taxon>
        <taxon>Pezizomycotina</taxon>
        <taxon>Dothideomycetes</taxon>
        <taxon>Dothideomycetidae</taxon>
        <taxon>Mycosphaerellales</taxon>
        <taxon>Teratosphaeriaceae</taxon>
        <taxon>Friedmanniomyces</taxon>
    </lineage>
</organism>
<dbReference type="STRING" id="329884.A0A4V5NI42"/>
<feature type="compositionally biased region" description="Low complexity" evidence="1">
    <location>
        <begin position="104"/>
        <end position="117"/>
    </location>
</feature>
<evidence type="ECO:0000256" key="1">
    <source>
        <dbReference type="SAM" id="MobiDB-lite"/>
    </source>
</evidence>
<comment type="caution">
    <text evidence="2">The sequence shown here is derived from an EMBL/GenBank/DDBJ whole genome shotgun (WGS) entry which is preliminary data.</text>
</comment>
<feature type="region of interest" description="Disordered" evidence="1">
    <location>
        <begin position="34"/>
        <end position="59"/>
    </location>
</feature>
<evidence type="ECO:0000313" key="2">
    <source>
        <dbReference type="EMBL" id="TKA72109.1"/>
    </source>
</evidence>
<name>A0A4V5NI42_9PEZI</name>
<dbReference type="Pfam" id="PF07818">
    <property type="entry name" value="HCNGP"/>
    <property type="match status" value="1"/>
</dbReference>
<dbReference type="GO" id="GO:0006355">
    <property type="term" value="P:regulation of DNA-templated transcription"/>
    <property type="evidence" value="ECO:0007669"/>
    <property type="project" value="InterPro"/>
</dbReference>
<feature type="region of interest" description="Disordered" evidence="1">
    <location>
        <begin position="101"/>
        <end position="135"/>
    </location>
</feature>